<evidence type="ECO:0000256" key="2">
    <source>
        <dbReference type="ARBA" id="ARBA00007639"/>
    </source>
</evidence>
<dbReference type="GO" id="GO:0030246">
    <property type="term" value="F:carbohydrate binding"/>
    <property type="evidence" value="ECO:0007669"/>
    <property type="project" value="UniProtKB-ARBA"/>
</dbReference>
<evidence type="ECO:0000256" key="3">
    <source>
        <dbReference type="ARBA" id="ARBA00022729"/>
    </source>
</evidence>
<feature type="chain" id="PRO_5019841960" evidence="4">
    <location>
        <begin position="27"/>
        <end position="417"/>
    </location>
</feature>
<dbReference type="SUPFAM" id="SSF53822">
    <property type="entry name" value="Periplasmic binding protein-like I"/>
    <property type="match status" value="1"/>
</dbReference>
<keyword evidence="3 4" id="KW-0732">Signal</keyword>
<organism evidence="6 7">
    <name type="scientific">Pararobbsia silviterrae</name>
    <dbReference type="NCBI Taxonomy" id="1792498"/>
    <lineage>
        <taxon>Bacteria</taxon>
        <taxon>Pseudomonadati</taxon>
        <taxon>Pseudomonadota</taxon>
        <taxon>Betaproteobacteria</taxon>
        <taxon>Burkholderiales</taxon>
        <taxon>Burkholderiaceae</taxon>
        <taxon>Pararobbsia</taxon>
    </lineage>
</organism>
<accession>A0A494YBU3</accession>
<dbReference type="OrthoDB" id="250606at2"/>
<comment type="caution">
    <text evidence="6">The sequence shown here is derived from an EMBL/GenBank/DDBJ whole genome shotgun (WGS) entry which is preliminary data.</text>
</comment>
<evidence type="ECO:0000313" key="6">
    <source>
        <dbReference type="EMBL" id="RKP57750.1"/>
    </source>
</evidence>
<dbReference type="RefSeq" id="WP_121085031.1">
    <property type="nucleotide sequence ID" value="NZ_RBZU01000002.1"/>
</dbReference>
<gene>
    <name evidence="6" type="ORF">D7S86_07390</name>
</gene>
<feature type="domain" description="Periplasmic binding protein" evidence="5">
    <location>
        <begin position="75"/>
        <end position="358"/>
    </location>
</feature>
<evidence type="ECO:0000256" key="4">
    <source>
        <dbReference type="SAM" id="SignalP"/>
    </source>
</evidence>
<comment type="subcellular location">
    <subcellularLocation>
        <location evidence="1">Cell envelope</location>
    </subcellularLocation>
</comment>
<protein>
    <submittedName>
        <fullName evidence="6">Sugar ABC transporter substrate-binding protein</fullName>
    </submittedName>
</protein>
<evidence type="ECO:0000259" key="5">
    <source>
        <dbReference type="Pfam" id="PF13407"/>
    </source>
</evidence>
<dbReference type="Pfam" id="PF13407">
    <property type="entry name" value="Peripla_BP_4"/>
    <property type="match status" value="1"/>
</dbReference>
<reference evidence="6 7" key="1">
    <citation type="submission" date="2018-10" db="EMBL/GenBank/DDBJ databases">
        <title>Robbsia sp. DHC34, isolated from soil.</title>
        <authorList>
            <person name="Gao Z.-H."/>
            <person name="Qiu L.-H."/>
        </authorList>
    </citation>
    <scope>NUCLEOTIDE SEQUENCE [LARGE SCALE GENOMIC DNA]</scope>
    <source>
        <strain evidence="6 7">DHC34</strain>
    </source>
</reference>
<proteinExistence type="inferred from homology"/>
<keyword evidence="7" id="KW-1185">Reference proteome</keyword>
<dbReference type="EMBL" id="RBZU01000002">
    <property type="protein sequence ID" value="RKP57750.1"/>
    <property type="molecule type" value="Genomic_DNA"/>
</dbReference>
<sequence length="417" mass="44779">MKLSLRHLRAPIVFGLMAIASLSVHAKDEIYSMLPNTALSGVIDPDMPDRTDIKKAWPKKPGDPAHLKIGWAEISLGNPWWVGLANKVRQTSAEYGFDTDIEVADFDLQRQCSQIDSFVTRKMDVIVVDPTDVAGVAKCINRAVDAGIPVVTVGSVPDPSARILTTITPNPYESGFGVGQYVAKHAGKDRQITAAVIISSLSNSTSESRVNGMVSGIVYERMKDADPNAKKSDAMLRGFNLFEQLKKSGKFDDAQLKFKIVGIGIGRLTQEAGLAAAEDLLSAHAAEMNYILADNDSLALGAMRAVKNAGKHDAIQIAAPADGLRIALEQVKAGNLLTTGMFSGDECGAAAVEFIHNIFYGGLDASNLPMGSYFPAGVITKENVDQLIDPDKSDTFYKYTIPPVKSIPQIKSELSKG</sequence>
<name>A0A494YBU3_9BURK</name>
<dbReference type="PANTHER" id="PTHR46847:SF1">
    <property type="entry name" value="D-ALLOSE-BINDING PERIPLASMIC PROTEIN-RELATED"/>
    <property type="match status" value="1"/>
</dbReference>
<dbReference type="PANTHER" id="PTHR46847">
    <property type="entry name" value="D-ALLOSE-BINDING PERIPLASMIC PROTEIN-RELATED"/>
    <property type="match status" value="1"/>
</dbReference>
<dbReference type="Proteomes" id="UP000270342">
    <property type="component" value="Unassembled WGS sequence"/>
</dbReference>
<dbReference type="Gene3D" id="3.40.50.2300">
    <property type="match status" value="4"/>
</dbReference>
<feature type="signal peptide" evidence="4">
    <location>
        <begin position="1"/>
        <end position="26"/>
    </location>
</feature>
<dbReference type="InterPro" id="IPR028082">
    <property type="entry name" value="Peripla_BP_I"/>
</dbReference>
<dbReference type="InterPro" id="IPR025997">
    <property type="entry name" value="SBP_2_dom"/>
</dbReference>
<dbReference type="AlphaFoldDB" id="A0A494YBU3"/>
<evidence type="ECO:0000313" key="7">
    <source>
        <dbReference type="Proteomes" id="UP000270342"/>
    </source>
</evidence>
<comment type="similarity">
    <text evidence="2">Belongs to the bacterial solute-binding protein 2 family.</text>
</comment>
<dbReference type="GO" id="GO:0030313">
    <property type="term" value="C:cell envelope"/>
    <property type="evidence" value="ECO:0007669"/>
    <property type="project" value="UniProtKB-SubCell"/>
</dbReference>
<evidence type="ECO:0000256" key="1">
    <source>
        <dbReference type="ARBA" id="ARBA00004196"/>
    </source>
</evidence>